<dbReference type="GO" id="GO:0005829">
    <property type="term" value="C:cytosol"/>
    <property type="evidence" value="ECO:0007669"/>
    <property type="project" value="TreeGrafter"/>
</dbReference>
<feature type="domain" description="OmpR/PhoB-type" evidence="9">
    <location>
        <begin position="125"/>
        <end position="223"/>
    </location>
</feature>
<dbReference type="Pfam" id="PF00072">
    <property type="entry name" value="Response_reg"/>
    <property type="match status" value="1"/>
</dbReference>
<dbReference type="GO" id="GO:0000976">
    <property type="term" value="F:transcription cis-regulatory region binding"/>
    <property type="evidence" value="ECO:0007669"/>
    <property type="project" value="TreeGrafter"/>
</dbReference>
<evidence type="ECO:0000256" key="7">
    <source>
        <dbReference type="PROSITE-ProRule" id="PRU01091"/>
    </source>
</evidence>
<comment type="caution">
    <text evidence="10">The sequence shown here is derived from an EMBL/GenBank/DDBJ whole genome shotgun (WGS) entry which is preliminary data.</text>
</comment>
<accession>A0A0P6XU46</accession>
<name>A0A0P6XU46_9CHLR</name>
<dbReference type="AlphaFoldDB" id="A0A0P6XU46"/>
<evidence type="ECO:0000256" key="6">
    <source>
        <dbReference type="PROSITE-ProRule" id="PRU00169"/>
    </source>
</evidence>
<dbReference type="InterPro" id="IPR001789">
    <property type="entry name" value="Sig_transdc_resp-reg_receiver"/>
</dbReference>
<dbReference type="GO" id="GO:0032993">
    <property type="term" value="C:protein-DNA complex"/>
    <property type="evidence" value="ECO:0007669"/>
    <property type="project" value="TreeGrafter"/>
</dbReference>
<proteinExistence type="predicted"/>
<organism evidence="10 11">
    <name type="scientific">Thermanaerothrix daxensis</name>
    <dbReference type="NCBI Taxonomy" id="869279"/>
    <lineage>
        <taxon>Bacteria</taxon>
        <taxon>Bacillati</taxon>
        <taxon>Chloroflexota</taxon>
        <taxon>Anaerolineae</taxon>
        <taxon>Anaerolineales</taxon>
        <taxon>Anaerolineaceae</taxon>
        <taxon>Thermanaerothrix</taxon>
    </lineage>
</organism>
<dbReference type="SMART" id="SM00862">
    <property type="entry name" value="Trans_reg_C"/>
    <property type="match status" value="1"/>
</dbReference>
<dbReference type="Pfam" id="PF00486">
    <property type="entry name" value="Trans_reg_C"/>
    <property type="match status" value="1"/>
</dbReference>
<dbReference type="GO" id="GO:0006355">
    <property type="term" value="P:regulation of DNA-templated transcription"/>
    <property type="evidence" value="ECO:0007669"/>
    <property type="project" value="InterPro"/>
</dbReference>
<dbReference type="STRING" id="869279.SE15_10485"/>
<sequence>MKERILIIEDDEAIQRILRRALTYEGYVVESAQDGESGLKLFRESRPDLVVLDWMLPGIDGLEVCQRLRAASKVPILMLTAKDTVQDRVQGLDAGADDYIVKPFQVEEFLARVRALLRRTEAERAPVLKFADLELDTRTRQARRGQRVIPLTAREFDLLELFMRHPRQVLTREMIFDRIWGYDFSGESNVLDVYIRYLRQKLEAEGEPRLIHTLRSVGYVLRETEE</sequence>
<dbReference type="RefSeq" id="WP_054522056.1">
    <property type="nucleotide sequence ID" value="NZ_LGKO01000005.1"/>
</dbReference>
<evidence type="ECO:0000313" key="11">
    <source>
        <dbReference type="Proteomes" id="UP000050544"/>
    </source>
</evidence>
<evidence type="ECO:0000313" key="10">
    <source>
        <dbReference type="EMBL" id="KPL82545.1"/>
    </source>
</evidence>
<dbReference type="Gene3D" id="3.40.50.2300">
    <property type="match status" value="1"/>
</dbReference>
<dbReference type="Gene3D" id="6.10.250.690">
    <property type="match status" value="1"/>
</dbReference>
<protein>
    <submittedName>
        <fullName evidence="10">Transcriptional regulator</fullName>
    </submittedName>
</protein>
<feature type="modified residue" description="4-aspartylphosphate" evidence="6">
    <location>
        <position position="53"/>
    </location>
</feature>
<dbReference type="InterPro" id="IPR036388">
    <property type="entry name" value="WH-like_DNA-bd_sf"/>
</dbReference>
<keyword evidence="5" id="KW-0804">Transcription</keyword>
<evidence type="ECO:0000256" key="1">
    <source>
        <dbReference type="ARBA" id="ARBA00022553"/>
    </source>
</evidence>
<dbReference type="FunFam" id="3.40.50.2300:FF:000001">
    <property type="entry name" value="DNA-binding response regulator PhoB"/>
    <property type="match status" value="1"/>
</dbReference>
<dbReference type="PATRIC" id="fig|869279.4.peg.1715"/>
<reference evidence="10 11" key="1">
    <citation type="submission" date="2015-07" db="EMBL/GenBank/DDBJ databases">
        <title>Whole genome sequence of Thermanaerothrix daxensis DSM 23592.</title>
        <authorList>
            <person name="Hemp J."/>
            <person name="Ward L.M."/>
            <person name="Pace L.A."/>
            <person name="Fischer W.W."/>
        </authorList>
    </citation>
    <scope>NUCLEOTIDE SEQUENCE [LARGE SCALE GENOMIC DNA]</scope>
    <source>
        <strain evidence="10 11">GNS-1</strain>
    </source>
</reference>
<dbReference type="PANTHER" id="PTHR48111">
    <property type="entry name" value="REGULATOR OF RPOS"/>
    <property type="match status" value="1"/>
</dbReference>
<keyword evidence="2" id="KW-0902">Two-component regulatory system</keyword>
<dbReference type="SUPFAM" id="SSF52172">
    <property type="entry name" value="CheY-like"/>
    <property type="match status" value="1"/>
</dbReference>
<dbReference type="CDD" id="cd17574">
    <property type="entry name" value="REC_OmpR"/>
    <property type="match status" value="1"/>
</dbReference>
<dbReference type="Proteomes" id="UP000050544">
    <property type="component" value="Unassembled WGS sequence"/>
</dbReference>
<feature type="domain" description="Response regulatory" evidence="8">
    <location>
        <begin position="4"/>
        <end position="117"/>
    </location>
</feature>
<dbReference type="EMBL" id="LGKO01000005">
    <property type="protein sequence ID" value="KPL82545.1"/>
    <property type="molecule type" value="Genomic_DNA"/>
</dbReference>
<keyword evidence="11" id="KW-1185">Reference proteome</keyword>
<keyword evidence="4 7" id="KW-0238">DNA-binding</keyword>
<dbReference type="Gene3D" id="1.10.10.10">
    <property type="entry name" value="Winged helix-like DNA-binding domain superfamily/Winged helix DNA-binding domain"/>
    <property type="match status" value="1"/>
</dbReference>
<dbReference type="GO" id="GO:0000156">
    <property type="term" value="F:phosphorelay response regulator activity"/>
    <property type="evidence" value="ECO:0007669"/>
    <property type="project" value="TreeGrafter"/>
</dbReference>
<dbReference type="InterPro" id="IPR001867">
    <property type="entry name" value="OmpR/PhoB-type_DNA-bd"/>
</dbReference>
<gene>
    <name evidence="10" type="ORF">SE15_10485</name>
</gene>
<dbReference type="InterPro" id="IPR011006">
    <property type="entry name" value="CheY-like_superfamily"/>
</dbReference>
<dbReference type="SMART" id="SM00448">
    <property type="entry name" value="REC"/>
    <property type="match status" value="1"/>
</dbReference>
<dbReference type="OrthoDB" id="9790442at2"/>
<evidence type="ECO:0000256" key="2">
    <source>
        <dbReference type="ARBA" id="ARBA00023012"/>
    </source>
</evidence>
<evidence type="ECO:0000256" key="4">
    <source>
        <dbReference type="ARBA" id="ARBA00023125"/>
    </source>
</evidence>
<evidence type="ECO:0000256" key="5">
    <source>
        <dbReference type="ARBA" id="ARBA00023163"/>
    </source>
</evidence>
<evidence type="ECO:0000259" key="9">
    <source>
        <dbReference type="PROSITE" id="PS51755"/>
    </source>
</evidence>
<feature type="DNA-binding region" description="OmpR/PhoB-type" evidence="7">
    <location>
        <begin position="125"/>
        <end position="223"/>
    </location>
</feature>
<dbReference type="PROSITE" id="PS50110">
    <property type="entry name" value="RESPONSE_REGULATORY"/>
    <property type="match status" value="1"/>
</dbReference>
<dbReference type="CDD" id="cd00383">
    <property type="entry name" value="trans_reg_C"/>
    <property type="match status" value="1"/>
</dbReference>
<dbReference type="PROSITE" id="PS51755">
    <property type="entry name" value="OMPR_PHOB"/>
    <property type="match status" value="1"/>
</dbReference>
<keyword evidence="1 6" id="KW-0597">Phosphoprotein</keyword>
<dbReference type="PANTHER" id="PTHR48111:SF22">
    <property type="entry name" value="REGULATOR OF RPOS"/>
    <property type="match status" value="1"/>
</dbReference>
<dbReference type="InterPro" id="IPR039420">
    <property type="entry name" value="WalR-like"/>
</dbReference>
<keyword evidence="3" id="KW-0805">Transcription regulation</keyword>
<evidence type="ECO:0000259" key="8">
    <source>
        <dbReference type="PROSITE" id="PS50110"/>
    </source>
</evidence>
<evidence type="ECO:0000256" key="3">
    <source>
        <dbReference type="ARBA" id="ARBA00023015"/>
    </source>
</evidence>
<dbReference type="FunFam" id="1.10.10.10:FF:000005">
    <property type="entry name" value="Two-component system response regulator"/>
    <property type="match status" value="1"/>
</dbReference>